<proteinExistence type="predicted"/>
<dbReference type="PATRIC" id="fig|935198.13.peg.1597"/>
<name>B2TKW3_CLOBB</name>
<gene>
    <name evidence="1" type="ordered locus">CLL_A1649</name>
</gene>
<dbReference type="EMBL" id="CP001056">
    <property type="protein sequence ID" value="ACD24564.1"/>
    <property type="molecule type" value="Genomic_DNA"/>
</dbReference>
<organism evidence="1">
    <name type="scientific">Clostridium botulinum (strain Eklund 17B / Type B)</name>
    <dbReference type="NCBI Taxonomy" id="935198"/>
    <lineage>
        <taxon>Bacteria</taxon>
        <taxon>Bacillati</taxon>
        <taxon>Bacillota</taxon>
        <taxon>Clostridia</taxon>
        <taxon>Eubacteriales</taxon>
        <taxon>Clostridiaceae</taxon>
        <taxon>Clostridium</taxon>
    </lineage>
</organism>
<dbReference type="AlphaFoldDB" id="B2TKW3"/>
<protein>
    <submittedName>
        <fullName evidence="1">Uncharacterized protein</fullName>
    </submittedName>
</protein>
<evidence type="ECO:0000313" key="1">
    <source>
        <dbReference type="EMBL" id="ACD24564.1"/>
    </source>
</evidence>
<sequence>MVWRIKEKDNLGACVGNNKDTGKFDCCVNVSDFIGGEFSISIGVAD</sequence>
<reference evidence="1" key="2">
    <citation type="submission" date="2009-08" db="EMBL/GenBank/DDBJ databases">
        <authorList>
            <person name="Shrivastava S."/>
            <person name="Brinkac L.M."/>
            <person name="Dodson R.J."/>
            <person name="Harkins D.M."/>
            <person name="Durkin A.S."/>
            <person name="Sutton G."/>
        </authorList>
    </citation>
    <scope>NUCLEOTIDE SEQUENCE</scope>
    <source>
        <strain evidence="1">Eklund 17B</strain>
    </source>
</reference>
<reference evidence="1" key="1">
    <citation type="submission" date="2009-06" db="EMBL/GenBank/DDBJ databases">
        <authorList>
            <consortium name="US DOE Joint Genome Institute (JGI-PGF)"/>
            <person name="Lucas S."/>
            <person name="Copeland A."/>
            <person name="Lapidus A."/>
            <person name="Glavina del Rio T."/>
            <person name="Dalin E."/>
            <person name="Tice H."/>
            <person name="Bruce D."/>
            <person name="Goodwin L."/>
            <person name="Pitluck S."/>
            <person name="Kyrpides N."/>
            <person name="Mavromatis K."/>
            <person name="Ivanova N."/>
            <person name="Saunders E."/>
            <person name="Brettin T."/>
            <person name="Detter J.C."/>
            <person name="Han C."/>
            <person name="Larimer F."/>
            <person name="Land M."/>
            <person name="Hauser L."/>
            <person name="Markowitz V."/>
            <person name="Cheng J.-F."/>
            <person name="Hugenholtz P."/>
            <person name="Woyke T."/>
            <person name="Wu D."/>
            <person name="Gronow S."/>
            <person name="Klenk H.-P."/>
            <person name="Eisen J.A."/>
        </authorList>
    </citation>
    <scope>NUCLEOTIDE SEQUENCE</scope>
    <source>
        <strain evidence="1">Eklund 17B</strain>
    </source>
</reference>
<accession>B2TKW3</accession>
<accession>U4P8A0</accession>
<dbReference type="HOGENOM" id="CLU_3181917_0_0_9"/>
<dbReference type="KEGG" id="cbk:CLL_A1649"/>